<dbReference type="HAMAP" id="MF_00125">
    <property type="entry name" value="HisZ"/>
    <property type="match status" value="1"/>
</dbReference>
<evidence type="ECO:0000256" key="9">
    <source>
        <dbReference type="HAMAP-Rule" id="MF_00125"/>
    </source>
</evidence>
<dbReference type="InterPro" id="IPR004516">
    <property type="entry name" value="HisRS/HisZ"/>
</dbReference>
<comment type="miscellaneous">
    <text evidence="9">This function is generally fulfilled by the C-terminal part of HisG, which is missing in some bacteria such as this one.</text>
</comment>
<proteinExistence type="inferred from homology"/>
<dbReference type="Gene3D" id="3.30.930.10">
    <property type="entry name" value="Bira Bifunctional Protein, Domain 2"/>
    <property type="match status" value="1"/>
</dbReference>
<dbReference type="GO" id="GO:0006427">
    <property type="term" value="P:histidyl-tRNA aminoacylation"/>
    <property type="evidence" value="ECO:0007669"/>
    <property type="project" value="TreeGrafter"/>
</dbReference>
<comment type="similarity">
    <text evidence="3 9">Belongs to the class-II aminoacyl-tRNA synthetase family. HisZ subfamily.</text>
</comment>
<evidence type="ECO:0000313" key="13">
    <source>
        <dbReference type="Proteomes" id="UP000051181"/>
    </source>
</evidence>
<keyword evidence="12" id="KW-0808">Transferase</keyword>
<evidence type="ECO:0000256" key="4">
    <source>
        <dbReference type="ARBA" id="ARBA00020397"/>
    </source>
</evidence>
<dbReference type="Proteomes" id="UP000051181">
    <property type="component" value="Unassembled WGS sequence"/>
</dbReference>
<dbReference type="EMBL" id="AZCN01000027">
    <property type="protein sequence ID" value="KRK16945.1"/>
    <property type="molecule type" value="Genomic_DNA"/>
</dbReference>
<evidence type="ECO:0000256" key="2">
    <source>
        <dbReference type="ARBA" id="ARBA00004667"/>
    </source>
</evidence>
<feature type="binding site" evidence="10">
    <location>
        <position position="123"/>
    </location>
    <ligand>
        <name>L-histidine</name>
        <dbReference type="ChEBI" id="CHEBI:57595"/>
    </ligand>
</feature>
<dbReference type="InterPro" id="IPR045864">
    <property type="entry name" value="aa-tRNA-synth_II/BPL/LPL"/>
</dbReference>
<dbReference type="UniPathway" id="UPA00031">
    <property type="reaction ID" value="UER00006"/>
</dbReference>
<feature type="binding site" evidence="10">
    <location>
        <position position="119"/>
    </location>
    <ligand>
        <name>L-histidine</name>
        <dbReference type="ChEBI" id="CHEBI:57595"/>
    </ligand>
</feature>
<dbReference type="AlphaFoldDB" id="A0A0R1FAY3"/>
<dbReference type="CDD" id="cd00773">
    <property type="entry name" value="HisRS-like_core"/>
    <property type="match status" value="1"/>
</dbReference>
<dbReference type="GO" id="GO:0005737">
    <property type="term" value="C:cytoplasm"/>
    <property type="evidence" value="ECO:0007669"/>
    <property type="project" value="UniProtKB-SubCell"/>
</dbReference>
<dbReference type="GO" id="GO:0140096">
    <property type="term" value="F:catalytic activity, acting on a protein"/>
    <property type="evidence" value="ECO:0007669"/>
    <property type="project" value="UniProtKB-ARBA"/>
</dbReference>
<dbReference type="Pfam" id="PF13393">
    <property type="entry name" value="tRNA-synt_His"/>
    <property type="match status" value="1"/>
</dbReference>
<evidence type="ECO:0000313" key="12">
    <source>
        <dbReference type="EMBL" id="KRK16945.1"/>
    </source>
</evidence>
<accession>A0A0R1FAY3</accession>
<keyword evidence="6 9" id="KW-0028">Amino-acid biosynthesis</keyword>
<feature type="binding site" evidence="10">
    <location>
        <position position="105"/>
    </location>
    <ligand>
        <name>L-histidine</name>
        <dbReference type="ChEBI" id="CHEBI:57595"/>
    </ligand>
</feature>
<sequence length="380" mass="42930">MLNRNLPVGTRDEFGVVAQAKEKITGQIQTYFRSRGFQKLTTPLLEYKAVFSSMEQQTYQPYQLLDEHGETLVLRPDLTLPVARVMSTTGIKTPVKWYYSGEVFRVKKRLSGSYNQQTQAGIEIIGYRSLKAEWECLTAAIELCQQLAVSDLHVELGHARFVKAVLQALPLNTLQQATLQRTLFSKNVTAYQAVIAPLADDPFYPFLQVWPWLFGDFEQVLAKLELLPAMPELQSIMQELSATQAFLQQQFPQQKIELDLSIESPQAYYTGMIFHGYSDSTAEFLFSGGRYDQLLSSFQNTLQPAVGLAFEVDQLAQYTAVTTTTPTTLIYFDEASWGAAQQILQQQPNSSLCLAETKHEAERIARQTNSRLIDVTEVQP</sequence>
<dbReference type="PANTHER" id="PTHR43707">
    <property type="entry name" value="HISTIDYL-TRNA SYNTHETASE"/>
    <property type="match status" value="1"/>
</dbReference>
<feature type="binding site" evidence="10">
    <location>
        <begin position="268"/>
        <end position="269"/>
    </location>
    <ligand>
        <name>L-histidine</name>
        <dbReference type="ChEBI" id="CHEBI:57595"/>
    </ligand>
</feature>
<name>A0A0R1FAY3_9LACO</name>
<dbReference type="GeneID" id="65915968"/>
<dbReference type="InterPro" id="IPR041715">
    <property type="entry name" value="HisRS-like_core"/>
</dbReference>
<comment type="pathway">
    <text evidence="2 9">Amino-acid biosynthesis; L-histidine biosynthesis; L-histidine from 5-phospho-alpha-D-ribose 1-diphosphate: step 1/9.</text>
</comment>
<keyword evidence="12" id="KW-0328">Glycosyltransferase</keyword>
<evidence type="ECO:0000259" key="11">
    <source>
        <dbReference type="Pfam" id="PF13393"/>
    </source>
</evidence>
<dbReference type="PATRIC" id="fig|913848.6.peg.1102"/>
<dbReference type="RefSeq" id="WP_010011453.1">
    <property type="nucleotide sequence ID" value="NZ_AZCN01000027.1"/>
</dbReference>
<dbReference type="InterPro" id="IPR004517">
    <property type="entry name" value="HisZ"/>
</dbReference>
<keyword evidence="7 9" id="KW-0368">Histidine biosynthesis</keyword>
<comment type="caution">
    <text evidence="12">The sequence shown here is derived from an EMBL/GenBank/DDBJ whole genome shotgun (WGS) entry which is preliminary data.</text>
</comment>
<dbReference type="GO" id="GO:0004821">
    <property type="term" value="F:histidine-tRNA ligase activity"/>
    <property type="evidence" value="ECO:0007669"/>
    <property type="project" value="TreeGrafter"/>
</dbReference>
<evidence type="ECO:0000256" key="8">
    <source>
        <dbReference type="ARBA" id="ARBA00025246"/>
    </source>
</evidence>
<dbReference type="SUPFAM" id="SSF55681">
    <property type="entry name" value="Class II aaRS and biotin synthetases"/>
    <property type="match status" value="1"/>
</dbReference>
<evidence type="ECO:0000256" key="6">
    <source>
        <dbReference type="ARBA" id="ARBA00022605"/>
    </source>
</evidence>
<gene>
    <name evidence="9" type="primary">hisZ</name>
    <name evidence="12" type="ORF">FD22_GL001070</name>
</gene>
<keyword evidence="5 9" id="KW-0963">Cytoplasm</keyword>
<evidence type="ECO:0000256" key="3">
    <source>
        <dbReference type="ARBA" id="ARBA00005539"/>
    </source>
</evidence>
<evidence type="ECO:0000256" key="1">
    <source>
        <dbReference type="ARBA" id="ARBA00004496"/>
    </source>
</evidence>
<organism evidence="12 13">
    <name type="scientific">Loigolactobacillus coryniformis subsp. coryniformis KCTC 3167 = DSM 20001</name>
    <dbReference type="NCBI Taxonomy" id="913848"/>
    <lineage>
        <taxon>Bacteria</taxon>
        <taxon>Bacillati</taxon>
        <taxon>Bacillota</taxon>
        <taxon>Bacilli</taxon>
        <taxon>Lactobacillales</taxon>
        <taxon>Lactobacillaceae</taxon>
        <taxon>Loigolactobacillus</taxon>
    </lineage>
</organism>
<dbReference type="eggNOG" id="COG3705">
    <property type="taxonomic scope" value="Bacteria"/>
</dbReference>
<comment type="subunit">
    <text evidence="9">Heteromultimer composed of HisG and HisZ subunits.</text>
</comment>
<dbReference type="PIRSF" id="PIRSF001549">
    <property type="entry name" value="His-tRNA_synth"/>
    <property type="match status" value="1"/>
</dbReference>
<comment type="subcellular location">
    <subcellularLocation>
        <location evidence="1 9">Cytoplasm</location>
    </subcellularLocation>
</comment>
<dbReference type="GO" id="GO:0000105">
    <property type="term" value="P:L-histidine biosynthetic process"/>
    <property type="evidence" value="ECO:0007669"/>
    <property type="project" value="UniProtKB-UniRule"/>
</dbReference>
<dbReference type="PANTHER" id="PTHR43707:SF6">
    <property type="entry name" value="ATP PHOSPHORIBOSYLTRANSFERASE REGULATORY SUBUNIT"/>
    <property type="match status" value="1"/>
</dbReference>
<feature type="domain" description="Class II Histidinyl-tRNA synthetase (HisRS)-like catalytic core" evidence="11">
    <location>
        <begin position="18"/>
        <end position="315"/>
    </location>
</feature>
<comment type="function">
    <text evidence="8 9">Required for the first step of histidine biosynthesis. May allow the feedback regulation of ATP phosphoribosyltransferase activity by histidine.</text>
</comment>
<dbReference type="GO" id="GO:0016757">
    <property type="term" value="F:glycosyltransferase activity"/>
    <property type="evidence" value="ECO:0007669"/>
    <property type="project" value="UniProtKB-KW"/>
</dbReference>
<protein>
    <recommendedName>
        <fullName evidence="4 9">ATP phosphoribosyltransferase regulatory subunit</fullName>
    </recommendedName>
</protein>
<feature type="binding site" evidence="10">
    <location>
        <begin position="77"/>
        <end position="79"/>
    </location>
    <ligand>
        <name>L-histidine</name>
        <dbReference type="ChEBI" id="CHEBI:57595"/>
    </ligand>
</feature>
<reference evidence="12 13" key="1">
    <citation type="journal article" date="2015" name="Genome Announc.">
        <title>Expanding the biotechnology potential of lactobacilli through comparative genomics of 213 strains and associated genera.</title>
        <authorList>
            <person name="Sun Z."/>
            <person name="Harris H.M."/>
            <person name="McCann A."/>
            <person name="Guo C."/>
            <person name="Argimon S."/>
            <person name="Zhang W."/>
            <person name="Yang X."/>
            <person name="Jeffery I.B."/>
            <person name="Cooney J.C."/>
            <person name="Kagawa T.F."/>
            <person name="Liu W."/>
            <person name="Song Y."/>
            <person name="Salvetti E."/>
            <person name="Wrobel A."/>
            <person name="Rasinkangas P."/>
            <person name="Parkhill J."/>
            <person name="Rea M.C."/>
            <person name="O'Sullivan O."/>
            <person name="Ritari J."/>
            <person name="Douillard F.P."/>
            <person name="Paul Ross R."/>
            <person name="Yang R."/>
            <person name="Briner A.E."/>
            <person name="Felis G.E."/>
            <person name="de Vos W.M."/>
            <person name="Barrangou R."/>
            <person name="Klaenhammer T.R."/>
            <person name="Caufield P.W."/>
            <person name="Cui Y."/>
            <person name="Zhang H."/>
            <person name="O'Toole P.W."/>
        </authorList>
    </citation>
    <scope>NUCLEOTIDE SEQUENCE [LARGE SCALE GENOMIC DNA]</scope>
    <source>
        <strain evidence="12 13">DSM 20001</strain>
    </source>
</reference>
<evidence type="ECO:0000256" key="7">
    <source>
        <dbReference type="ARBA" id="ARBA00023102"/>
    </source>
</evidence>
<evidence type="ECO:0000256" key="5">
    <source>
        <dbReference type="ARBA" id="ARBA00022490"/>
    </source>
</evidence>
<evidence type="ECO:0000256" key="10">
    <source>
        <dbReference type="PIRSR" id="PIRSR001549-1"/>
    </source>
</evidence>